<evidence type="ECO:0000256" key="2">
    <source>
        <dbReference type="SAM" id="Phobius"/>
    </source>
</evidence>
<name>A0A225DTJ0_9BACT</name>
<organism evidence="3 4">
    <name type="scientific">Fimbriiglobus ruber</name>
    <dbReference type="NCBI Taxonomy" id="1908690"/>
    <lineage>
        <taxon>Bacteria</taxon>
        <taxon>Pseudomonadati</taxon>
        <taxon>Planctomycetota</taxon>
        <taxon>Planctomycetia</taxon>
        <taxon>Gemmatales</taxon>
        <taxon>Gemmataceae</taxon>
        <taxon>Fimbriiglobus</taxon>
    </lineage>
</organism>
<comment type="caution">
    <text evidence="3">The sequence shown here is derived from an EMBL/GenBank/DDBJ whole genome shotgun (WGS) entry which is preliminary data.</text>
</comment>
<gene>
    <name evidence="3" type="ORF">FRUB_03936</name>
</gene>
<evidence type="ECO:0000313" key="3">
    <source>
        <dbReference type="EMBL" id="OWK41858.1"/>
    </source>
</evidence>
<proteinExistence type="predicted"/>
<keyword evidence="4" id="KW-1185">Reference proteome</keyword>
<evidence type="ECO:0000313" key="4">
    <source>
        <dbReference type="Proteomes" id="UP000214646"/>
    </source>
</evidence>
<feature type="region of interest" description="Disordered" evidence="1">
    <location>
        <begin position="35"/>
        <end position="79"/>
    </location>
</feature>
<sequence length="79" mass="7849">MRFSDLTDAGRLGEITGGSICTLILLGNAGVLLLSGRKSAAPPPPGPADREHPLGQSEGAPSRDATDAKPGAAADNGGR</sequence>
<dbReference type="Proteomes" id="UP000214646">
    <property type="component" value="Unassembled WGS sequence"/>
</dbReference>
<feature type="transmembrane region" description="Helical" evidence="2">
    <location>
        <begin position="15"/>
        <end position="34"/>
    </location>
</feature>
<keyword evidence="2" id="KW-1133">Transmembrane helix</keyword>
<evidence type="ECO:0000256" key="1">
    <source>
        <dbReference type="SAM" id="MobiDB-lite"/>
    </source>
</evidence>
<protein>
    <submittedName>
        <fullName evidence="3">Uncharacterized protein</fullName>
    </submittedName>
</protein>
<reference evidence="4" key="1">
    <citation type="submission" date="2017-06" db="EMBL/GenBank/DDBJ databases">
        <title>Genome analysis of Fimbriiglobus ruber SP5, the first member of the order Planctomycetales with confirmed chitinolytic capability.</title>
        <authorList>
            <person name="Ravin N.V."/>
            <person name="Rakitin A.L."/>
            <person name="Ivanova A.A."/>
            <person name="Beletsky A.V."/>
            <person name="Kulichevskaya I.S."/>
            <person name="Mardanov A.V."/>
            <person name="Dedysh S.N."/>
        </authorList>
    </citation>
    <scope>NUCLEOTIDE SEQUENCE [LARGE SCALE GENOMIC DNA]</scope>
    <source>
        <strain evidence="4">SP5</strain>
    </source>
</reference>
<dbReference type="AlphaFoldDB" id="A0A225DTJ0"/>
<keyword evidence="2" id="KW-0472">Membrane</keyword>
<keyword evidence="2" id="KW-0812">Transmembrane</keyword>
<accession>A0A225DTJ0</accession>
<dbReference type="EMBL" id="NIDE01000005">
    <property type="protein sequence ID" value="OWK41858.1"/>
    <property type="molecule type" value="Genomic_DNA"/>
</dbReference>